<dbReference type="InterPro" id="IPR036514">
    <property type="entry name" value="SGNH_hydro_sf"/>
</dbReference>
<comment type="similarity">
    <text evidence="2">Belongs to the 'GDSL' lipolytic enzyme family.</text>
</comment>
<proteinExistence type="inferred from homology"/>
<keyword evidence="7" id="KW-0443">Lipid metabolism</keyword>
<evidence type="ECO:0000313" key="11">
    <source>
        <dbReference type="RefSeq" id="XP_027770160.1"/>
    </source>
</evidence>
<evidence type="ECO:0000313" key="12">
    <source>
        <dbReference type="RefSeq" id="XP_027770161.1"/>
    </source>
</evidence>
<organism evidence="8 9">
    <name type="scientific">Solanum pennellii</name>
    <name type="common">Tomato</name>
    <name type="synonym">Lycopersicon pennellii</name>
    <dbReference type="NCBI Taxonomy" id="28526"/>
    <lineage>
        <taxon>Eukaryota</taxon>
        <taxon>Viridiplantae</taxon>
        <taxon>Streptophyta</taxon>
        <taxon>Embryophyta</taxon>
        <taxon>Tracheophyta</taxon>
        <taxon>Spermatophyta</taxon>
        <taxon>Magnoliopsida</taxon>
        <taxon>eudicotyledons</taxon>
        <taxon>Gunneridae</taxon>
        <taxon>Pentapetalae</taxon>
        <taxon>asterids</taxon>
        <taxon>lamiids</taxon>
        <taxon>Solanales</taxon>
        <taxon>Solanaceae</taxon>
        <taxon>Solanoideae</taxon>
        <taxon>Solaneae</taxon>
        <taxon>Solanum</taxon>
        <taxon>Solanum subgen. Lycopersicon</taxon>
    </lineage>
</organism>
<dbReference type="RefSeq" id="XP_027770160.1">
    <property type="nucleotide sequence ID" value="XM_027914359.1"/>
</dbReference>
<gene>
    <name evidence="9 10 11 12" type="primary">LOC107011159</name>
</gene>
<reference evidence="9 10" key="2">
    <citation type="submission" date="2025-05" db="UniProtKB">
        <authorList>
            <consortium name="RefSeq"/>
        </authorList>
    </citation>
    <scope>IDENTIFICATION</scope>
</reference>
<evidence type="ECO:0000256" key="5">
    <source>
        <dbReference type="ARBA" id="ARBA00022801"/>
    </source>
</evidence>
<evidence type="ECO:0000256" key="1">
    <source>
        <dbReference type="ARBA" id="ARBA00004613"/>
    </source>
</evidence>
<evidence type="ECO:0000313" key="8">
    <source>
        <dbReference type="Proteomes" id="UP000694930"/>
    </source>
</evidence>
<name>A0ABM1G4V0_SOLPN</name>
<dbReference type="Proteomes" id="UP000694930">
    <property type="component" value="Chromosome 2"/>
</dbReference>
<evidence type="ECO:0000256" key="6">
    <source>
        <dbReference type="ARBA" id="ARBA00022963"/>
    </source>
</evidence>
<keyword evidence="6" id="KW-0442">Lipid degradation</keyword>
<dbReference type="PANTHER" id="PTHR45650:SF36">
    <property type="entry name" value="ZINC FINGER PROTEIN"/>
    <property type="match status" value="1"/>
</dbReference>
<dbReference type="RefSeq" id="XP_015066023.1">
    <property type="nucleotide sequence ID" value="XM_015210537.2"/>
</dbReference>
<dbReference type="GeneID" id="107011159"/>
<accession>A0ABM1G4V0</accession>
<evidence type="ECO:0000256" key="2">
    <source>
        <dbReference type="ARBA" id="ARBA00008668"/>
    </source>
</evidence>
<dbReference type="Gene3D" id="3.40.50.1110">
    <property type="entry name" value="SGNH hydrolase"/>
    <property type="match status" value="1"/>
</dbReference>
<comment type="subcellular location">
    <subcellularLocation>
        <location evidence="1">Secreted</location>
    </subcellularLocation>
</comment>
<evidence type="ECO:0000313" key="9">
    <source>
        <dbReference type="RefSeq" id="XP_015066023.1"/>
    </source>
</evidence>
<keyword evidence="3" id="KW-0964">Secreted</keyword>
<dbReference type="RefSeq" id="XP_027770159.1">
    <property type="nucleotide sequence ID" value="XM_027914358.1"/>
</dbReference>
<reference evidence="8" key="1">
    <citation type="journal article" date="2014" name="Nat. Genet.">
        <title>The genome of the stress-tolerant wild tomato species Solanum pennellii.</title>
        <authorList>
            <person name="Bolger A."/>
            <person name="Scossa F."/>
            <person name="Bolger M.E."/>
            <person name="Lanz C."/>
            <person name="Maumus F."/>
            <person name="Tohge T."/>
            <person name="Quesneville H."/>
            <person name="Alseekh S."/>
            <person name="Sorensen I."/>
            <person name="Lichtenstein G."/>
            <person name="Fich E.A."/>
            <person name="Conte M."/>
            <person name="Keller H."/>
            <person name="Schneeberger K."/>
            <person name="Schwacke R."/>
            <person name="Ofner I."/>
            <person name="Vrebalov J."/>
            <person name="Xu Y."/>
            <person name="Osorio S."/>
            <person name="Aflitos S.A."/>
            <person name="Schijlen E."/>
            <person name="Jimenez-Gomez J.M."/>
            <person name="Ryngajllo M."/>
            <person name="Kimura S."/>
            <person name="Kumar R."/>
            <person name="Koenig D."/>
            <person name="Headland L.R."/>
            <person name="Maloof J.N."/>
            <person name="Sinha N."/>
            <person name="van Ham R.C."/>
            <person name="Lankhorst R.K."/>
            <person name="Mao L."/>
            <person name="Vogel A."/>
            <person name="Arsova B."/>
            <person name="Panstruga R."/>
            <person name="Fei Z."/>
            <person name="Rose J.K."/>
            <person name="Zamir D."/>
            <person name="Carrari F."/>
            <person name="Giovannoni J.J."/>
            <person name="Weigel D."/>
            <person name="Usadel B."/>
            <person name="Fernie A.R."/>
        </authorList>
    </citation>
    <scope>NUCLEOTIDE SEQUENCE [LARGE SCALE GENOMIC DNA]</scope>
</reference>
<dbReference type="PANTHER" id="PTHR45650">
    <property type="entry name" value="GDSL-LIKE LIPASE/ACYLHYDROLASE-RELATED"/>
    <property type="match status" value="1"/>
</dbReference>
<protein>
    <submittedName>
        <fullName evidence="9 10">GDSL esterase/lipase At1g29670-like</fullName>
    </submittedName>
</protein>
<sequence>MFAAELLGFDLYIPPFAKTEGSEILDGVNYASGSAGICYNSGSHLGDRIYLGRQLENHQSTVSRISNLVGNTTSAEKHLNKCLFIVALGSNDYINNDLLPEIYPSSRLYAPSQYATALIDQYSRHLRLYMKKMEQGKLPYLD</sequence>
<keyword evidence="5" id="KW-0378">Hydrolase</keyword>
<evidence type="ECO:0000256" key="4">
    <source>
        <dbReference type="ARBA" id="ARBA00022729"/>
    </source>
</evidence>
<evidence type="ECO:0000256" key="7">
    <source>
        <dbReference type="ARBA" id="ARBA00023098"/>
    </source>
</evidence>
<evidence type="ECO:0000313" key="10">
    <source>
        <dbReference type="RefSeq" id="XP_027770159.1"/>
    </source>
</evidence>
<keyword evidence="8" id="KW-1185">Reference proteome</keyword>
<keyword evidence="4" id="KW-0732">Signal</keyword>
<dbReference type="InterPro" id="IPR051238">
    <property type="entry name" value="GDSL_esterase/lipase"/>
</dbReference>
<dbReference type="InterPro" id="IPR001087">
    <property type="entry name" value="GDSL"/>
</dbReference>
<evidence type="ECO:0000256" key="3">
    <source>
        <dbReference type="ARBA" id="ARBA00022525"/>
    </source>
</evidence>
<dbReference type="Pfam" id="PF00657">
    <property type="entry name" value="Lipase_GDSL"/>
    <property type="match status" value="1"/>
</dbReference>
<dbReference type="RefSeq" id="XP_027770161.1">
    <property type="nucleotide sequence ID" value="XM_027914360.1"/>
</dbReference>